<dbReference type="InterPro" id="IPR012347">
    <property type="entry name" value="Ferritin-like"/>
</dbReference>
<dbReference type="Gene3D" id="1.20.1260.10">
    <property type="match status" value="1"/>
</dbReference>
<dbReference type="Proteomes" id="UP001597541">
    <property type="component" value="Unassembled WGS sequence"/>
</dbReference>
<dbReference type="Pfam" id="PF11553">
    <property type="entry name" value="DUF3231"/>
    <property type="match status" value="1"/>
</dbReference>
<keyword evidence="2" id="KW-1185">Reference proteome</keyword>
<proteinExistence type="predicted"/>
<dbReference type="EMBL" id="JBHUME010000007">
    <property type="protein sequence ID" value="MFD2612953.1"/>
    <property type="molecule type" value="Genomic_DNA"/>
</dbReference>
<reference evidence="2" key="1">
    <citation type="journal article" date="2019" name="Int. J. Syst. Evol. Microbiol.">
        <title>The Global Catalogue of Microorganisms (GCM) 10K type strain sequencing project: providing services to taxonomists for standard genome sequencing and annotation.</title>
        <authorList>
            <consortium name="The Broad Institute Genomics Platform"/>
            <consortium name="The Broad Institute Genome Sequencing Center for Infectious Disease"/>
            <person name="Wu L."/>
            <person name="Ma J."/>
        </authorList>
    </citation>
    <scope>NUCLEOTIDE SEQUENCE [LARGE SCALE GENOMIC DNA]</scope>
    <source>
        <strain evidence="2">KCTC 3950</strain>
    </source>
</reference>
<accession>A0ABW5PCU0</accession>
<evidence type="ECO:0000313" key="2">
    <source>
        <dbReference type="Proteomes" id="UP001597541"/>
    </source>
</evidence>
<dbReference type="InterPro" id="IPR021617">
    <property type="entry name" value="DUF3231"/>
</dbReference>
<gene>
    <name evidence="1" type="ORF">ACFSUF_11020</name>
</gene>
<organism evidence="1 2">
    <name type="scientific">Paenibacillus gansuensis</name>
    <dbReference type="NCBI Taxonomy" id="306542"/>
    <lineage>
        <taxon>Bacteria</taxon>
        <taxon>Bacillati</taxon>
        <taxon>Bacillota</taxon>
        <taxon>Bacilli</taxon>
        <taxon>Bacillales</taxon>
        <taxon>Paenibacillaceae</taxon>
        <taxon>Paenibacillus</taxon>
    </lineage>
</organism>
<sequence>MGILSGKPNQEPLHYGEIHGLWCYSMMKKALISSNQTMLNHAGDEDLRELLKDSLHEAKGEAVEVDDILKENGITPPPYLPEKPKADLESIPVGARFTDLEIAGALAAEASGGLIECSKIMAMVIREDIGVLFEKYHTKKAAYGTRVLRMLKDKGWLIHPPLQIVTGNTETK</sequence>
<comment type="caution">
    <text evidence="1">The sequence shown here is derived from an EMBL/GenBank/DDBJ whole genome shotgun (WGS) entry which is preliminary data.</text>
</comment>
<evidence type="ECO:0000313" key="1">
    <source>
        <dbReference type="EMBL" id="MFD2612953.1"/>
    </source>
</evidence>
<name>A0ABW5PCU0_9BACL</name>
<protein>
    <submittedName>
        <fullName evidence="1">DUF3231 family protein</fullName>
    </submittedName>
</protein>
<dbReference type="RefSeq" id="WP_377602821.1">
    <property type="nucleotide sequence ID" value="NZ_JBHUME010000007.1"/>
</dbReference>